<feature type="repeat" description="WD" evidence="15">
    <location>
        <begin position="129"/>
        <end position="161"/>
    </location>
</feature>
<dbReference type="SMART" id="SM00320">
    <property type="entry name" value="WD40"/>
    <property type="match status" value="5"/>
</dbReference>
<gene>
    <name evidence="19" type="primary">A03p058830.1_BraROA</name>
    <name evidence="19" type="ORF">IGI04_013090</name>
</gene>
<evidence type="ECO:0000256" key="16">
    <source>
        <dbReference type="SAM" id="MobiDB-lite"/>
    </source>
</evidence>
<keyword evidence="11 14" id="KW-0472">Membrane</keyword>
<dbReference type="PANTHER" id="PTHR19876">
    <property type="entry name" value="COATOMER"/>
    <property type="match status" value="1"/>
</dbReference>
<dbReference type="Gene3D" id="1.25.40.470">
    <property type="match status" value="1"/>
</dbReference>
<evidence type="ECO:0000256" key="2">
    <source>
        <dbReference type="ARBA" id="ARBA00010844"/>
    </source>
</evidence>
<dbReference type="Pfam" id="PF04053">
    <property type="entry name" value="B-prop_COPA_B_2nd"/>
    <property type="match status" value="1"/>
</dbReference>
<dbReference type="InterPro" id="IPR050844">
    <property type="entry name" value="Coatomer_complex_subunit"/>
</dbReference>
<dbReference type="CDD" id="cd22947">
    <property type="entry name" value="Coatomer_WDAD_beta-like"/>
    <property type="match status" value="1"/>
</dbReference>
<dbReference type="Proteomes" id="UP000823674">
    <property type="component" value="Chromosome A03"/>
</dbReference>
<evidence type="ECO:0000256" key="5">
    <source>
        <dbReference type="ARBA" id="ARBA00022490"/>
    </source>
</evidence>
<dbReference type="SUPFAM" id="SSF50969">
    <property type="entry name" value="YVTN repeat-like/Quinoprotein amine dehydrogenase"/>
    <property type="match status" value="1"/>
</dbReference>
<feature type="domain" description="COPA/B second beta-propeller" evidence="17">
    <location>
        <begin position="369"/>
        <end position="628"/>
    </location>
</feature>
<keyword evidence="8 14" id="KW-0931">ER-Golgi transport</keyword>
<reference evidence="19 20" key="1">
    <citation type="submission" date="2021-03" db="EMBL/GenBank/DDBJ databases">
        <authorList>
            <person name="King G.J."/>
            <person name="Bancroft I."/>
            <person name="Baten A."/>
            <person name="Bloomfield J."/>
            <person name="Borpatragohain P."/>
            <person name="He Z."/>
            <person name="Irish N."/>
            <person name="Irwin J."/>
            <person name="Liu K."/>
            <person name="Mauleon R.P."/>
            <person name="Moore J."/>
            <person name="Morris R."/>
            <person name="Ostergaard L."/>
            <person name="Wang B."/>
            <person name="Wells R."/>
        </authorList>
    </citation>
    <scope>NUCLEOTIDE SEQUENCE [LARGE SCALE GENOMIC DNA]</scope>
    <source>
        <strain evidence="19">R-o-18</strain>
        <tissue evidence="19">Leaf</tissue>
    </source>
</reference>
<dbReference type="PRINTS" id="PR00320">
    <property type="entry name" value="GPROTEINBRPT"/>
</dbReference>
<evidence type="ECO:0000259" key="17">
    <source>
        <dbReference type="Pfam" id="PF04053"/>
    </source>
</evidence>
<dbReference type="PROSITE" id="PS50082">
    <property type="entry name" value="WD_REPEATS_2"/>
    <property type="match status" value="4"/>
</dbReference>
<dbReference type="PANTHER" id="PTHR19876:SF75">
    <property type="entry name" value="COATOMER SUBUNIT BETA'-3"/>
    <property type="match status" value="1"/>
</dbReference>
<evidence type="ECO:0000256" key="9">
    <source>
        <dbReference type="ARBA" id="ARBA00022927"/>
    </source>
</evidence>
<comment type="similarity">
    <text evidence="2 14">Belongs to the WD repeat COPB2 family.</text>
</comment>
<dbReference type="InterPro" id="IPR036322">
    <property type="entry name" value="WD40_repeat_dom_sf"/>
</dbReference>
<evidence type="ECO:0000256" key="3">
    <source>
        <dbReference type="ARBA" id="ARBA00011775"/>
    </source>
</evidence>
<keyword evidence="10 14" id="KW-0333">Golgi apparatus</keyword>
<dbReference type="EMBL" id="JADBGQ010000003">
    <property type="protein sequence ID" value="KAG5406971.1"/>
    <property type="molecule type" value="Genomic_DNA"/>
</dbReference>
<comment type="function">
    <text evidence="13 14">The coatomer is a cytosolic protein complex that binds to dilysine motifs and reversibly associates with Golgi non-clathrin-coated vesicles, which further mediate biosynthetic protein transport from the ER, via the Golgi up to the trans Golgi network. Coatomer complex is required for budding from Golgi membranes, and is essential for the retrograde Golgi-to-ER transport of dilysine-tagged proteins.</text>
</comment>
<evidence type="ECO:0000256" key="8">
    <source>
        <dbReference type="ARBA" id="ARBA00022892"/>
    </source>
</evidence>
<keyword evidence="6 15" id="KW-0853">WD repeat</keyword>
<comment type="caution">
    <text evidence="19">The sequence shown here is derived from an EMBL/GenBank/DDBJ whole genome shotgun (WGS) entry which is preliminary data.</text>
</comment>
<keyword evidence="7" id="KW-0677">Repeat</keyword>
<dbReference type="PROSITE" id="PS50294">
    <property type="entry name" value="WD_REPEATS_REGION"/>
    <property type="match status" value="4"/>
</dbReference>
<dbReference type="InterPro" id="IPR006692">
    <property type="entry name" value="Beta-prop_COPA/B_2nd"/>
</dbReference>
<evidence type="ECO:0000256" key="14">
    <source>
        <dbReference type="PIRNR" id="PIRNR005567"/>
    </source>
</evidence>
<dbReference type="CDD" id="cd00200">
    <property type="entry name" value="WD40"/>
    <property type="match status" value="1"/>
</dbReference>
<accession>A0ABQ7N9Y0</accession>
<keyword evidence="12 14" id="KW-0968">Cytoplasmic vesicle</keyword>
<evidence type="ECO:0000256" key="12">
    <source>
        <dbReference type="ARBA" id="ARBA00023329"/>
    </source>
</evidence>
<evidence type="ECO:0000313" key="20">
    <source>
        <dbReference type="Proteomes" id="UP000823674"/>
    </source>
</evidence>
<feature type="domain" description="COPA/B TPR" evidence="18">
    <location>
        <begin position="645"/>
        <end position="825"/>
    </location>
</feature>
<dbReference type="InterPro" id="IPR016453">
    <property type="entry name" value="COPB2"/>
</dbReference>
<feature type="repeat" description="WD" evidence="15">
    <location>
        <begin position="259"/>
        <end position="300"/>
    </location>
</feature>
<evidence type="ECO:0000256" key="1">
    <source>
        <dbReference type="ARBA" id="ARBA00004347"/>
    </source>
</evidence>
<keyword evidence="20" id="KW-1185">Reference proteome</keyword>
<feature type="compositionally biased region" description="Acidic residues" evidence="16">
    <location>
        <begin position="912"/>
        <end position="943"/>
    </location>
</feature>
<dbReference type="SUPFAM" id="SSF50978">
    <property type="entry name" value="WD40 repeat-like"/>
    <property type="match status" value="1"/>
</dbReference>
<protein>
    <recommendedName>
        <fullName evidence="14">Coatomer subunit beta'</fullName>
    </recommendedName>
</protein>
<dbReference type="InterPro" id="IPR015943">
    <property type="entry name" value="WD40/YVTN_repeat-like_dom_sf"/>
</dbReference>
<name>A0ABQ7N9Y0_BRACM</name>
<feature type="repeat" description="WD" evidence="15">
    <location>
        <begin position="172"/>
        <end position="214"/>
    </location>
</feature>
<dbReference type="InterPro" id="IPR056176">
    <property type="entry name" value="TPR_COPA_B"/>
</dbReference>
<comment type="subunit">
    <text evidence="3 14">Oligomeric complex that consists of at least the alpha, beta, beta', gamma, delta, epsilon and zeta subunits.</text>
</comment>
<keyword evidence="4 14" id="KW-0813">Transport</keyword>
<dbReference type="InterPro" id="IPR011044">
    <property type="entry name" value="Quino_amine_DH_bsu"/>
</dbReference>
<evidence type="ECO:0000313" key="19">
    <source>
        <dbReference type="EMBL" id="KAG5406971.1"/>
    </source>
</evidence>
<evidence type="ECO:0000256" key="13">
    <source>
        <dbReference type="ARBA" id="ARBA00025536"/>
    </source>
</evidence>
<dbReference type="Pfam" id="PF00400">
    <property type="entry name" value="WD40"/>
    <property type="match status" value="5"/>
</dbReference>
<evidence type="ECO:0000256" key="15">
    <source>
        <dbReference type="PROSITE-ProRule" id="PRU00221"/>
    </source>
</evidence>
<evidence type="ECO:0000259" key="18">
    <source>
        <dbReference type="Pfam" id="PF23953"/>
    </source>
</evidence>
<dbReference type="InterPro" id="IPR020472">
    <property type="entry name" value="WD40_PAC1"/>
</dbReference>
<keyword evidence="9 14" id="KW-0653">Protein transport</keyword>
<feature type="repeat" description="WD" evidence="15">
    <location>
        <begin position="215"/>
        <end position="258"/>
    </location>
</feature>
<dbReference type="Pfam" id="PF23953">
    <property type="entry name" value="TPR_COPA_B"/>
    <property type="match status" value="1"/>
</dbReference>
<evidence type="ECO:0000256" key="6">
    <source>
        <dbReference type="ARBA" id="ARBA00022574"/>
    </source>
</evidence>
<comment type="subcellular location">
    <subcellularLocation>
        <location evidence="1 14">Cytoplasmic vesicle</location>
        <location evidence="1 14">COPI-coated vesicle membrane</location>
        <topology evidence="1 14">Peripheral membrane protein</topology>
        <orientation evidence="1 14">Cytoplasmic side</orientation>
    </subcellularLocation>
    <subcellularLocation>
        <location evidence="14">Golgi apparatus membrane</location>
        <topology evidence="14">Peripheral membrane protein</topology>
        <orientation evidence="14">Cytoplasmic side</orientation>
    </subcellularLocation>
    <text evidence="14">The coatomer is cytoplasmic or polymerized on the cytoplasmic side of the Golgi, as well as on the vesicles/buds originating from it.</text>
</comment>
<feature type="compositionally biased region" description="Polar residues" evidence="16">
    <location>
        <begin position="960"/>
        <end position="969"/>
    </location>
</feature>
<evidence type="ECO:0000256" key="11">
    <source>
        <dbReference type="ARBA" id="ARBA00023136"/>
    </source>
</evidence>
<dbReference type="InterPro" id="IPR001680">
    <property type="entry name" value="WD40_rpt"/>
</dbReference>
<keyword evidence="5 14" id="KW-0963">Cytoplasm</keyword>
<proteinExistence type="inferred from homology"/>
<sequence>MPLRLDIKVIVLLLLLLSMKDSIRNSFLTFLSVAMICFASEKICSTIRASEICGSASYRAMDSSEFVFWNRLYLELPDSDDNKIFRGHRIARYIRSAKFIPRKQWVVAGADDMYIRVYNYNTMDKVKVFEAHSDYIRCVAVHPTLPYVLSSSDDMLIKLWDWENGWACTQIFEGHSHYVMQVVFNPKDTNTFASASLDRSIKIWNLGSPDPNFTLDAHQKGVNCVDYFTGGDKPYLITGSDDHTAKVWDYQTKSCVQTLEGHTHNVSAVCFHPELPIILTGSEDGTVRIWHATTYRCFYLKPFCNNADAFVGLENTLNYALERVWAIGYIKSSRRVVIGYDEGTIMVKLGREIPVASMDSSGKIIWAKHNEIQTANIKSIGASYEVTDGERLPLAVKDLGTCDLYPQSLKHNPNGRFVVVCGDGEYIIYTALAWRNRSFGSGLEFVWSSEGECAVRESSSKIKIFNKNFQERKSIRPTFSAEKIFGGSLLAMCSSDFICFYDWAECRLIQRIDVTVKNLYWAESGDLVAIASDTSFYILKFNRDLVSSHFASGRQTDEEGVEDAFEVLHENDERVRTGIWVGDCFIYNNSSSKLNYCVGGEVTTMYHLDRPMYLLGYIANQSRVYLVDKEFNVIGYTLLLSLIEYKTLVMRGDLDKANEILPTIPKEQHNNVAHFLESRGMIEDALEIATDPDYRFELAIQLGRLEIAKEIAEEVQSESKWKQLGELAMSSGKLQLAEDCMKYATDLSGLLLLYSSLGDAEGMSKLASLAKEQGKNNVAFLCLFMLGRLEDCLQLLVESNRIPEAALMARSYLPSKVSEIVALWRKDLSKVNSKAAESLADPEEYPNLFEDWQVARSVEANAVEARGVYSAAENYATQADQPFITLVEAFRNLQVEAEEPLENGDGDHEVAEENGDAENEGGEEEENEEEVNQEEGVVDEDSTDGSAVLVNRSEGEEEWGTNSKDNQSA</sequence>
<dbReference type="PIRSF" id="PIRSF005567">
    <property type="entry name" value="Coatomer_beta'_subunit"/>
    <property type="match status" value="1"/>
</dbReference>
<evidence type="ECO:0000256" key="4">
    <source>
        <dbReference type="ARBA" id="ARBA00022448"/>
    </source>
</evidence>
<evidence type="ECO:0000256" key="10">
    <source>
        <dbReference type="ARBA" id="ARBA00023034"/>
    </source>
</evidence>
<organism evidence="19 20">
    <name type="scientific">Brassica rapa subsp. trilocularis</name>
    <dbReference type="NCBI Taxonomy" id="1813537"/>
    <lineage>
        <taxon>Eukaryota</taxon>
        <taxon>Viridiplantae</taxon>
        <taxon>Streptophyta</taxon>
        <taxon>Embryophyta</taxon>
        <taxon>Tracheophyta</taxon>
        <taxon>Spermatophyta</taxon>
        <taxon>Magnoliopsida</taxon>
        <taxon>eudicotyledons</taxon>
        <taxon>Gunneridae</taxon>
        <taxon>Pentapetalae</taxon>
        <taxon>rosids</taxon>
        <taxon>malvids</taxon>
        <taxon>Brassicales</taxon>
        <taxon>Brassicaceae</taxon>
        <taxon>Brassiceae</taxon>
        <taxon>Brassica</taxon>
    </lineage>
</organism>
<dbReference type="Gene3D" id="2.130.10.10">
    <property type="entry name" value="YVTN repeat-like/Quinoprotein amine dehydrogenase"/>
    <property type="match status" value="1"/>
</dbReference>
<feature type="region of interest" description="Disordered" evidence="16">
    <location>
        <begin position="899"/>
        <end position="969"/>
    </location>
</feature>
<evidence type="ECO:0000256" key="7">
    <source>
        <dbReference type="ARBA" id="ARBA00022737"/>
    </source>
</evidence>